<protein>
    <submittedName>
        <fullName evidence="1">Uncharacterized protein</fullName>
    </submittedName>
</protein>
<evidence type="ECO:0000313" key="1">
    <source>
        <dbReference type="EMBL" id="GAF92578.1"/>
    </source>
</evidence>
<dbReference type="EMBL" id="BARS01011680">
    <property type="protein sequence ID" value="GAF92578.1"/>
    <property type="molecule type" value="Genomic_DNA"/>
</dbReference>
<sequence>MIHLREDTEKILYNHKREIEERYLSYYRGILANSDLILKYRKQFYMRGFLRAYINITQAKSKSPQFSVRYGGQEVALMKLSIKDERFYLHIGQRKHAKNNKKFFDFDLAPGSYDWKYSSEAKAFRKRFKNVPPINSVGIGEHWYESFILDEMQNPKGDKFCGNYKYIRPVLIAGKIPFQMPVPISGRGGKPKYQEGPQAGHIDILARHGKSKPSLTIIELKRPGGQYDNALSQAFIYTVTLSFLIQ</sequence>
<proteinExistence type="predicted"/>
<feature type="non-terminal residue" evidence="1">
    <location>
        <position position="246"/>
    </location>
</feature>
<organism evidence="1">
    <name type="scientific">marine sediment metagenome</name>
    <dbReference type="NCBI Taxonomy" id="412755"/>
    <lineage>
        <taxon>unclassified sequences</taxon>
        <taxon>metagenomes</taxon>
        <taxon>ecological metagenomes</taxon>
    </lineage>
</organism>
<name>X0TGB0_9ZZZZ</name>
<comment type="caution">
    <text evidence="1">The sequence shown here is derived from an EMBL/GenBank/DDBJ whole genome shotgun (WGS) entry which is preliminary data.</text>
</comment>
<accession>X0TGB0</accession>
<gene>
    <name evidence="1" type="ORF">S01H1_21151</name>
</gene>
<dbReference type="AlphaFoldDB" id="X0TGB0"/>
<reference evidence="1" key="1">
    <citation type="journal article" date="2014" name="Front. Microbiol.">
        <title>High frequency of phylogenetically diverse reductive dehalogenase-homologous genes in deep subseafloor sedimentary metagenomes.</title>
        <authorList>
            <person name="Kawai M."/>
            <person name="Futagami T."/>
            <person name="Toyoda A."/>
            <person name="Takaki Y."/>
            <person name="Nishi S."/>
            <person name="Hori S."/>
            <person name="Arai W."/>
            <person name="Tsubouchi T."/>
            <person name="Morono Y."/>
            <person name="Uchiyama I."/>
            <person name="Ito T."/>
            <person name="Fujiyama A."/>
            <person name="Inagaki F."/>
            <person name="Takami H."/>
        </authorList>
    </citation>
    <scope>NUCLEOTIDE SEQUENCE</scope>
    <source>
        <strain evidence="1">Expedition CK06-06</strain>
    </source>
</reference>